<organism evidence="1 2">
    <name type="scientific">Bergeriella denitrificans</name>
    <name type="common">Neisseria denitrificans</name>
    <dbReference type="NCBI Taxonomy" id="494"/>
    <lineage>
        <taxon>Bacteria</taxon>
        <taxon>Pseudomonadati</taxon>
        <taxon>Pseudomonadota</taxon>
        <taxon>Betaproteobacteria</taxon>
        <taxon>Neisseriales</taxon>
        <taxon>Neisseriaceae</taxon>
        <taxon>Bergeriella</taxon>
    </lineage>
</organism>
<evidence type="ECO:0000313" key="2">
    <source>
        <dbReference type="Proteomes" id="UP000254651"/>
    </source>
</evidence>
<dbReference type="EMBL" id="UGQS01000002">
    <property type="protein sequence ID" value="STZ76411.1"/>
    <property type="molecule type" value="Genomic_DNA"/>
</dbReference>
<sequence length="79" mass="9259">MIADYIDNIFISTNQIKHLLLRNGKEKEFGRLLPAKENVLRQTLGKARTHLHTLSVTLTGRLRYRDYHRFSSVLKKIIP</sequence>
<evidence type="ECO:0000313" key="1">
    <source>
        <dbReference type="EMBL" id="STZ76411.1"/>
    </source>
</evidence>
<name>A0A378UIU4_BERDE</name>
<dbReference type="AlphaFoldDB" id="A0A378UIU4"/>
<protein>
    <submittedName>
        <fullName evidence="1">Uncharacterized protein</fullName>
    </submittedName>
</protein>
<reference evidence="1 2" key="1">
    <citation type="submission" date="2018-06" db="EMBL/GenBank/DDBJ databases">
        <authorList>
            <consortium name="Pathogen Informatics"/>
            <person name="Doyle S."/>
        </authorList>
    </citation>
    <scope>NUCLEOTIDE SEQUENCE [LARGE SCALE GENOMIC DNA]</scope>
    <source>
        <strain evidence="1 2">NCTC10295</strain>
    </source>
</reference>
<accession>A0A378UIU4</accession>
<proteinExistence type="predicted"/>
<dbReference type="Proteomes" id="UP000254651">
    <property type="component" value="Unassembled WGS sequence"/>
</dbReference>
<keyword evidence="2" id="KW-1185">Reference proteome</keyword>
<gene>
    <name evidence="1" type="ORF">NCTC10295_01175</name>
</gene>